<gene>
    <name evidence="8" type="ORF">STIAU_8528</name>
</gene>
<evidence type="ECO:0000256" key="6">
    <source>
        <dbReference type="SAM" id="MobiDB-lite"/>
    </source>
</evidence>
<dbReference type="PROSITE" id="PS50109">
    <property type="entry name" value="HIS_KIN"/>
    <property type="match status" value="1"/>
</dbReference>
<evidence type="ECO:0000256" key="3">
    <source>
        <dbReference type="ARBA" id="ARBA00022553"/>
    </source>
</evidence>
<feature type="region of interest" description="Disordered" evidence="6">
    <location>
        <begin position="1"/>
        <end position="23"/>
    </location>
</feature>
<evidence type="ECO:0000256" key="2">
    <source>
        <dbReference type="ARBA" id="ARBA00012438"/>
    </source>
</evidence>
<dbReference type="SUPFAM" id="SSF47384">
    <property type="entry name" value="Homodimeric domain of signal transducing histidine kinase"/>
    <property type="match status" value="1"/>
</dbReference>
<dbReference type="CDD" id="cd00075">
    <property type="entry name" value="HATPase"/>
    <property type="match status" value="1"/>
</dbReference>
<protein>
    <recommendedName>
        <fullName evidence="2">histidine kinase</fullName>
        <ecNumber evidence="2">2.7.13.3</ecNumber>
    </recommendedName>
</protein>
<dbReference type="InterPro" id="IPR003594">
    <property type="entry name" value="HATPase_dom"/>
</dbReference>
<organism evidence="8 9">
    <name type="scientific">Stigmatella aurantiaca (strain DW4/3-1)</name>
    <dbReference type="NCBI Taxonomy" id="378806"/>
    <lineage>
        <taxon>Bacteria</taxon>
        <taxon>Pseudomonadati</taxon>
        <taxon>Myxococcota</taxon>
        <taxon>Myxococcia</taxon>
        <taxon>Myxococcales</taxon>
        <taxon>Cystobacterineae</taxon>
        <taxon>Archangiaceae</taxon>
        <taxon>Stigmatella</taxon>
    </lineage>
</organism>
<dbReference type="Proteomes" id="UP000032702">
    <property type="component" value="Unassembled WGS sequence"/>
</dbReference>
<reference evidence="8 9" key="1">
    <citation type="submission" date="2006-04" db="EMBL/GenBank/DDBJ databases">
        <authorList>
            <person name="Nierman W.C."/>
        </authorList>
    </citation>
    <scope>NUCLEOTIDE SEQUENCE [LARGE SCALE GENOMIC DNA]</scope>
    <source>
        <strain evidence="8 9">DW4/3-1</strain>
    </source>
</reference>
<dbReference type="SUPFAM" id="SSF55874">
    <property type="entry name" value="ATPase domain of HSP90 chaperone/DNA topoisomerase II/histidine kinase"/>
    <property type="match status" value="1"/>
</dbReference>
<dbReference type="Pfam" id="PF00512">
    <property type="entry name" value="HisKA"/>
    <property type="match status" value="1"/>
</dbReference>
<dbReference type="InterPro" id="IPR025847">
    <property type="entry name" value="MEDS_domain"/>
</dbReference>
<dbReference type="GO" id="GO:0000155">
    <property type="term" value="F:phosphorelay sensor kinase activity"/>
    <property type="evidence" value="ECO:0007669"/>
    <property type="project" value="InterPro"/>
</dbReference>
<dbReference type="PANTHER" id="PTHR43547">
    <property type="entry name" value="TWO-COMPONENT HISTIDINE KINASE"/>
    <property type="match status" value="1"/>
</dbReference>
<dbReference type="SMART" id="SM00388">
    <property type="entry name" value="HisKA"/>
    <property type="match status" value="1"/>
</dbReference>
<dbReference type="Gene3D" id="1.10.287.130">
    <property type="match status" value="1"/>
</dbReference>
<dbReference type="InterPro" id="IPR036890">
    <property type="entry name" value="HATPase_C_sf"/>
</dbReference>
<feature type="domain" description="Histidine kinase" evidence="7">
    <location>
        <begin position="262"/>
        <end position="484"/>
    </location>
</feature>
<dbReference type="EMBL" id="AAMD01000012">
    <property type="protein sequence ID" value="EAU68844.1"/>
    <property type="molecule type" value="Genomic_DNA"/>
</dbReference>
<keyword evidence="4" id="KW-0808">Transferase</keyword>
<keyword evidence="3" id="KW-0597">Phosphoprotein</keyword>
<dbReference type="FunFam" id="3.30.565.10:FF:000006">
    <property type="entry name" value="Sensor histidine kinase WalK"/>
    <property type="match status" value="1"/>
</dbReference>
<dbReference type="CDD" id="cd00082">
    <property type="entry name" value="HisKA"/>
    <property type="match status" value="1"/>
</dbReference>
<dbReference type="InterPro" id="IPR005467">
    <property type="entry name" value="His_kinase_dom"/>
</dbReference>
<dbReference type="EC" id="2.7.13.3" evidence="2"/>
<dbReference type="PANTHER" id="PTHR43547:SF2">
    <property type="entry name" value="HYBRID SIGNAL TRANSDUCTION HISTIDINE KINASE C"/>
    <property type="match status" value="1"/>
</dbReference>
<dbReference type="Gene3D" id="3.30.565.10">
    <property type="entry name" value="Histidine kinase-like ATPase, C-terminal domain"/>
    <property type="match status" value="1"/>
</dbReference>
<accession>Q09AP9</accession>
<comment type="catalytic activity">
    <reaction evidence="1">
        <text>ATP + protein L-histidine = ADP + protein N-phospho-L-histidine.</text>
        <dbReference type="EC" id="2.7.13.3"/>
    </reaction>
</comment>
<dbReference type="InterPro" id="IPR036097">
    <property type="entry name" value="HisK_dim/P_sf"/>
</dbReference>
<evidence type="ECO:0000256" key="5">
    <source>
        <dbReference type="ARBA" id="ARBA00022777"/>
    </source>
</evidence>
<evidence type="ECO:0000313" key="8">
    <source>
        <dbReference type="EMBL" id="EAU68844.1"/>
    </source>
</evidence>
<evidence type="ECO:0000256" key="4">
    <source>
        <dbReference type="ARBA" id="ARBA00022679"/>
    </source>
</evidence>
<comment type="caution">
    <text evidence="8">The sequence shown here is derived from an EMBL/GenBank/DDBJ whole genome shotgun (WGS) entry which is preliminary data.</text>
</comment>
<dbReference type="Pfam" id="PF02518">
    <property type="entry name" value="HATPase_c"/>
    <property type="match status" value="1"/>
</dbReference>
<evidence type="ECO:0000259" key="7">
    <source>
        <dbReference type="PROSITE" id="PS50109"/>
    </source>
</evidence>
<evidence type="ECO:0000313" key="9">
    <source>
        <dbReference type="Proteomes" id="UP000032702"/>
    </source>
</evidence>
<dbReference type="Pfam" id="PF14417">
    <property type="entry name" value="MEDS"/>
    <property type="match status" value="1"/>
</dbReference>
<dbReference type="InterPro" id="IPR004358">
    <property type="entry name" value="Sig_transdc_His_kin-like_C"/>
</dbReference>
<keyword evidence="5 8" id="KW-0418">Kinase</keyword>
<dbReference type="PRINTS" id="PR00344">
    <property type="entry name" value="BCTRLSENSOR"/>
</dbReference>
<sequence>MFRRRKFSPPPPVRGLMLQHSPPSLPKNTHLHEHMRGMTHGDHYCLVYETPEQQWAAIIPFVTAGLEHNEVCAYITDDRSIQEVRHALLTHGVDVDGHVRRKALTFMTKREAYLSGGSFSPPGMISFLGDTVRQAAENGFSGFRVTGEMTWALGRECGCEDLVEYEALLNDFFPGSRSLALCQYNRQRFGAEMIRDVLRTHPIAILGDQLCSNLFYETPAMVLGRESAERRVDWMMNQLMRFRASEGKLERAVQGRDDFLGVASHELNTPLTSLKLQIQGLQRLLAQRATSPGTPEDSKLTRPLERIDRQVRRLSQLVSDLLDVSRINARQLALRYEPVDLQELMEEAVERASEAFTPVSMPFSLQPGAPLIGLWDRCRLEQAVTNLLNNALKYGKGRSVRVRVFAQENQAFLEVEDQGIGLHPEDLPRIFERFERAINPNEVSGLGLGLFITREIARAHGGTVEVRSTFGEGSTFTLKLPFMHMNPLTLR</sequence>
<proteinExistence type="predicted"/>
<name>Q09AP9_STIAD</name>
<dbReference type="InterPro" id="IPR003661">
    <property type="entry name" value="HisK_dim/P_dom"/>
</dbReference>
<dbReference type="SMART" id="SM00387">
    <property type="entry name" value="HATPase_c"/>
    <property type="match status" value="1"/>
</dbReference>
<dbReference type="AlphaFoldDB" id="Q09AP9"/>
<evidence type="ECO:0000256" key="1">
    <source>
        <dbReference type="ARBA" id="ARBA00000085"/>
    </source>
</evidence>